<keyword evidence="7 13" id="KW-0276">Fatty acid metabolism</keyword>
<evidence type="ECO:0000313" key="16">
    <source>
        <dbReference type="Proteomes" id="UP000281915"/>
    </source>
</evidence>
<keyword evidence="13" id="KW-0963">Cytoplasm</keyword>
<dbReference type="SUPFAM" id="SSF52096">
    <property type="entry name" value="ClpP/crotonase"/>
    <property type="match status" value="1"/>
</dbReference>
<dbReference type="GO" id="GO:0008270">
    <property type="term" value="F:zinc ion binding"/>
    <property type="evidence" value="ECO:0007669"/>
    <property type="project" value="UniProtKB-UniRule"/>
</dbReference>
<comment type="subcellular location">
    <subcellularLocation>
        <location evidence="1 13">Cytoplasm</location>
    </subcellularLocation>
</comment>
<dbReference type="PROSITE" id="PS50980">
    <property type="entry name" value="COA_CT_NTER"/>
    <property type="match status" value="1"/>
</dbReference>
<feature type="domain" description="CoA carboxyltransferase N-terminal" evidence="14">
    <location>
        <begin position="44"/>
        <end position="311"/>
    </location>
</feature>
<evidence type="ECO:0000259" key="14">
    <source>
        <dbReference type="PROSITE" id="PS50980"/>
    </source>
</evidence>
<keyword evidence="15" id="KW-0436">Ligase</keyword>
<keyword evidence="3 13" id="KW-0808">Transferase</keyword>
<comment type="catalytic activity">
    <reaction evidence="13">
        <text>N(6)-carboxybiotinyl-L-lysyl-[protein] + acetyl-CoA = N(6)-biotinyl-L-lysyl-[protein] + malonyl-CoA</text>
        <dbReference type="Rhea" id="RHEA:54728"/>
        <dbReference type="Rhea" id="RHEA-COMP:10505"/>
        <dbReference type="Rhea" id="RHEA-COMP:10506"/>
        <dbReference type="ChEBI" id="CHEBI:57288"/>
        <dbReference type="ChEBI" id="CHEBI:57384"/>
        <dbReference type="ChEBI" id="CHEBI:83144"/>
        <dbReference type="ChEBI" id="CHEBI:83145"/>
        <dbReference type="EC" id="2.1.3.15"/>
    </reaction>
</comment>
<feature type="zinc finger region" description="C4-type" evidence="13">
    <location>
        <begin position="48"/>
        <end position="70"/>
    </location>
</feature>
<evidence type="ECO:0000256" key="5">
    <source>
        <dbReference type="ARBA" id="ARBA00022741"/>
    </source>
</evidence>
<dbReference type="PANTHER" id="PTHR42995">
    <property type="entry name" value="ACETYL-COENZYME A CARBOXYLASE CARBOXYL TRANSFERASE SUBUNIT BETA, CHLOROPLASTIC"/>
    <property type="match status" value="1"/>
</dbReference>
<keyword evidence="8 13" id="KW-0862">Zinc</keyword>
<dbReference type="GO" id="GO:2001295">
    <property type="term" value="P:malonyl-CoA biosynthetic process"/>
    <property type="evidence" value="ECO:0007669"/>
    <property type="project" value="UniProtKB-UniRule"/>
</dbReference>
<dbReference type="Pfam" id="PF17848">
    <property type="entry name" value="Zn_ribbon_ACC"/>
    <property type="match status" value="1"/>
</dbReference>
<dbReference type="AlphaFoldDB" id="A0A3M8C3W3"/>
<keyword evidence="11 13" id="KW-0275">Fatty acid biosynthesis</keyword>
<keyword evidence="9 13" id="KW-0067">ATP-binding</keyword>
<feature type="binding site" evidence="13">
    <location>
        <position position="67"/>
    </location>
    <ligand>
        <name>Zn(2+)</name>
        <dbReference type="ChEBI" id="CHEBI:29105"/>
    </ligand>
</feature>
<evidence type="ECO:0000256" key="11">
    <source>
        <dbReference type="ARBA" id="ARBA00023160"/>
    </source>
</evidence>
<name>A0A3M8C3W3_9BACL</name>
<comment type="function">
    <text evidence="12 13">Component of the acetyl coenzyme A carboxylase (ACC) complex. Biotin carboxylase (BC) catalyzes the carboxylation of biotin on its carrier protein (BCCP) and then the CO(2) group is transferred by the transcarboxylase to acetyl-CoA to form malonyl-CoA.</text>
</comment>
<evidence type="ECO:0000256" key="10">
    <source>
        <dbReference type="ARBA" id="ARBA00023098"/>
    </source>
</evidence>
<dbReference type="Proteomes" id="UP000281915">
    <property type="component" value="Unassembled WGS sequence"/>
</dbReference>
<evidence type="ECO:0000256" key="3">
    <source>
        <dbReference type="ARBA" id="ARBA00022679"/>
    </source>
</evidence>
<comment type="similarity">
    <text evidence="13">Belongs to the AccD/PCCB family.</text>
</comment>
<evidence type="ECO:0000256" key="6">
    <source>
        <dbReference type="ARBA" id="ARBA00022771"/>
    </source>
</evidence>
<keyword evidence="4 13" id="KW-0479">Metal-binding</keyword>
<dbReference type="Pfam" id="PF01039">
    <property type="entry name" value="Carboxyl_trans"/>
    <property type="match status" value="1"/>
</dbReference>
<organism evidence="15 16">
    <name type="scientific">Brevibacillus panacihumi</name>
    <dbReference type="NCBI Taxonomy" id="497735"/>
    <lineage>
        <taxon>Bacteria</taxon>
        <taxon>Bacillati</taxon>
        <taxon>Bacillota</taxon>
        <taxon>Bacilli</taxon>
        <taxon>Bacillales</taxon>
        <taxon>Paenibacillaceae</taxon>
        <taxon>Brevibacillus</taxon>
    </lineage>
</organism>
<evidence type="ECO:0000256" key="4">
    <source>
        <dbReference type="ARBA" id="ARBA00022723"/>
    </source>
</evidence>
<dbReference type="GO" id="GO:0003989">
    <property type="term" value="F:acetyl-CoA carboxylase activity"/>
    <property type="evidence" value="ECO:0007669"/>
    <property type="project" value="InterPro"/>
</dbReference>
<dbReference type="HAMAP" id="MF_01395">
    <property type="entry name" value="AcetylCoA_CT_beta"/>
    <property type="match status" value="1"/>
</dbReference>
<dbReference type="GO" id="GO:0016743">
    <property type="term" value="F:carboxyl- or carbamoyltransferase activity"/>
    <property type="evidence" value="ECO:0007669"/>
    <property type="project" value="UniProtKB-UniRule"/>
</dbReference>
<evidence type="ECO:0000256" key="1">
    <source>
        <dbReference type="ARBA" id="ARBA00004496"/>
    </source>
</evidence>
<dbReference type="PANTHER" id="PTHR42995:SF5">
    <property type="entry name" value="ACETYL-COENZYME A CARBOXYLASE CARBOXYL TRANSFERASE SUBUNIT BETA, CHLOROPLASTIC"/>
    <property type="match status" value="1"/>
</dbReference>
<dbReference type="InterPro" id="IPR034733">
    <property type="entry name" value="AcCoA_carboxyl_beta"/>
</dbReference>
<evidence type="ECO:0000313" key="15">
    <source>
        <dbReference type="EMBL" id="RNB70067.1"/>
    </source>
</evidence>
<dbReference type="PRINTS" id="PR01070">
    <property type="entry name" value="ACCCTRFRASEB"/>
</dbReference>
<protein>
    <recommendedName>
        <fullName evidence="13">Acetyl-coenzyme A carboxylase carboxyl transferase subunit beta</fullName>
        <shortName evidence="13">ACCase subunit beta</shortName>
        <shortName evidence="13">Acetyl-CoA carboxylase carboxyltransferase subunit beta</shortName>
        <ecNumber evidence="13">2.1.3.15</ecNumber>
    </recommendedName>
</protein>
<dbReference type="UniPathway" id="UPA00655">
    <property type="reaction ID" value="UER00711"/>
</dbReference>
<reference evidence="15 16" key="1">
    <citation type="submission" date="2018-10" db="EMBL/GenBank/DDBJ databases">
        <title>Phylogenomics of Brevibacillus.</title>
        <authorList>
            <person name="Dunlap C."/>
        </authorList>
    </citation>
    <scope>NUCLEOTIDE SEQUENCE [LARGE SCALE GENOMIC DNA]</scope>
    <source>
        <strain evidence="15 16">JCM 15085</strain>
    </source>
</reference>
<evidence type="ECO:0000256" key="13">
    <source>
        <dbReference type="HAMAP-Rule" id="MF_01395"/>
    </source>
</evidence>
<gene>
    <name evidence="13" type="primary">accD</name>
    <name evidence="15" type="ORF">EDM58_23665</name>
</gene>
<dbReference type="InterPro" id="IPR000438">
    <property type="entry name" value="Acetyl_CoA_COase_Trfase_b_su"/>
</dbReference>
<dbReference type="NCBIfam" id="TIGR00515">
    <property type="entry name" value="accD"/>
    <property type="match status" value="1"/>
</dbReference>
<dbReference type="GO" id="GO:0005524">
    <property type="term" value="F:ATP binding"/>
    <property type="evidence" value="ECO:0007669"/>
    <property type="project" value="UniProtKB-KW"/>
</dbReference>
<dbReference type="RefSeq" id="WP_023555853.1">
    <property type="nucleotide sequence ID" value="NZ_JBCNED010000039.1"/>
</dbReference>
<keyword evidence="5 13" id="KW-0547">Nucleotide-binding</keyword>
<evidence type="ECO:0000256" key="9">
    <source>
        <dbReference type="ARBA" id="ARBA00022840"/>
    </source>
</evidence>
<comment type="caution">
    <text evidence="15">The sequence shown here is derived from an EMBL/GenBank/DDBJ whole genome shotgun (WGS) entry which is preliminary data.</text>
</comment>
<dbReference type="Gene3D" id="3.90.226.10">
    <property type="entry name" value="2-enoyl-CoA Hydratase, Chain A, domain 1"/>
    <property type="match status" value="1"/>
</dbReference>
<dbReference type="EMBL" id="RHHT01000072">
    <property type="protein sequence ID" value="RNB70067.1"/>
    <property type="molecule type" value="Genomic_DNA"/>
</dbReference>
<dbReference type="GO" id="GO:0006633">
    <property type="term" value="P:fatty acid biosynthetic process"/>
    <property type="evidence" value="ECO:0007669"/>
    <property type="project" value="UniProtKB-KW"/>
</dbReference>
<comment type="pathway">
    <text evidence="13">Lipid metabolism; malonyl-CoA biosynthesis; malonyl-CoA from acetyl-CoA: step 1/1.</text>
</comment>
<evidence type="ECO:0000256" key="8">
    <source>
        <dbReference type="ARBA" id="ARBA00022833"/>
    </source>
</evidence>
<comment type="cofactor">
    <cofactor evidence="13">
        <name>Zn(2+)</name>
        <dbReference type="ChEBI" id="CHEBI:29105"/>
    </cofactor>
    <text evidence="13">Binds 1 zinc ion per subunit.</text>
</comment>
<sequence length="317" mass="35019">MLKDLFGKKRKFATVPSENLTRVPASGDQAKEAGVREKEVPEGLMNKCPHCGTIHYSKDLEKNLRVCKGCQYHYSISAPERLALLLDDGVLTEEFDTDLITSNPLGFPGYLEKLEQDMANTNLNEAVVTGEGLLEGNRIVVGVMDSRFRMASMGSVVGEKITRAIERAIDRRLPFILFSASGGARMQEGVLSLMQMAKTSAALAKLDRERLLYISVLTNPTFGGVSASFSSLGDYNIAEPGAMIGFAGRRVIEQTIRQELPKDFQTAEFLLQNGQLDMVVHRKEMRSTLAKLVEMHTSTPREGVETWQESSPLKSLS</sequence>
<feature type="binding site" evidence="13">
    <location>
        <position position="70"/>
    </location>
    <ligand>
        <name>Zn(2+)</name>
        <dbReference type="ChEBI" id="CHEBI:29105"/>
    </ligand>
</feature>
<evidence type="ECO:0000256" key="7">
    <source>
        <dbReference type="ARBA" id="ARBA00022832"/>
    </source>
</evidence>
<keyword evidence="2 13" id="KW-0444">Lipid biosynthesis</keyword>
<evidence type="ECO:0000256" key="2">
    <source>
        <dbReference type="ARBA" id="ARBA00022516"/>
    </source>
</evidence>
<feature type="binding site" evidence="13">
    <location>
        <position position="48"/>
    </location>
    <ligand>
        <name>Zn(2+)</name>
        <dbReference type="ChEBI" id="CHEBI:29105"/>
    </ligand>
</feature>
<dbReference type="InterPro" id="IPR011762">
    <property type="entry name" value="COA_CT_N"/>
</dbReference>
<keyword evidence="10 13" id="KW-0443">Lipid metabolism</keyword>
<proteinExistence type="inferred from homology"/>
<evidence type="ECO:0000256" key="12">
    <source>
        <dbReference type="ARBA" id="ARBA00025280"/>
    </source>
</evidence>
<accession>A0A3M8C3W3</accession>
<feature type="binding site" evidence="13">
    <location>
        <position position="51"/>
    </location>
    <ligand>
        <name>Zn(2+)</name>
        <dbReference type="ChEBI" id="CHEBI:29105"/>
    </ligand>
</feature>
<dbReference type="EC" id="2.1.3.15" evidence="13"/>
<dbReference type="InterPro" id="IPR029045">
    <property type="entry name" value="ClpP/crotonase-like_dom_sf"/>
</dbReference>
<comment type="subunit">
    <text evidence="13">Acetyl-CoA carboxylase is a heterohexamer composed of biotin carboxyl carrier protein (AccB), biotin carboxylase (AccC) and two subunits each of ACCase subunit alpha (AccA) and ACCase subunit beta (AccD).</text>
</comment>
<dbReference type="InterPro" id="IPR041010">
    <property type="entry name" value="Znf-ACC"/>
</dbReference>
<keyword evidence="6 13" id="KW-0863">Zinc-finger</keyword>
<dbReference type="GO" id="GO:0009317">
    <property type="term" value="C:acetyl-CoA carboxylase complex"/>
    <property type="evidence" value="ECO:0007669"/>
    <property type="project" value="InterPro"/>
</dbReference>